<keyword evidence="3" id="KW-0816">Tricarboxylic acid cycle</keyword>
<dbReference type="GO" id="GO:0030060">
    <property type="term" value="F:L-malate dehydrogenase (NAD+) activity"/>
    <property type="evidence" value="ECO:0007669"/>
    <property type="project" value="UniProtKB-EC"/>
</dbReference>
<keyword evidence="4 6" id="KW-0560">Oxidoreductase</keyword>
<evidence type="ECO:0000256" key="5">
    <source>
        <dbReference type="ARBA" id="ARBA00023027"/>
    </source>
</evidence>
<dbReference type="GO" id="GO:0005739">
    <property type="term" value="C:mitochondrion"/>
    <property type="evidence" value="ECO:0007669"/>
    <property type="project" value="TreeGrafter"/>
</dbReference>
<protein>
    <recommendedName>
        <fullName evidence="2">Malate dehydrogenase, mitochondrial</fullName>
        <ecNumber evidence="1">1.1.1.37</ecNumber>
    </recommendedName>
</protein>
<keyword evidence="9" id="KW-1185">Reference proteome</keyword>
<dbReference type="PANTHER" id="PTHR11540">
    <property type="entry name" value="MALATE AND LACTATE DEHYDROGENASE"/>
    <property type="match status" value="1"/>
</dbReference>
<dbReference type="SUPFAM" id="SSF51735">
    <property type="entry name" value="NAD(P)-binding Rossmann-fold domains"/>
    <property type="match status" value="1"/>
</dbReference>
<dbReference type="SUPFAM" id="SSF56327">
    <property type="entry name" value="LDH C-terminal domain-like"/>
    <property type="match status" value="1"/>
</dbReference>
<dbReference type="InterPro" id="IPR036291">
    <property type="entry name" value="NAD(P)-bd_dom_sf"/>
</dbReference>
<feature type="domain" description="Lactate/malate dehydrogenase N-terminal" evidence="7">
    <location>
        <begin position="17"/>
        <end position="70"/>
    </location>
</feature>
<evidence type="ECO:0000313" key="10">
    <source>
        <dbReference type="RefSeq" id="XP_014488630.1"/>
    </source>
</evidence>
<comment type="similarity">
    <text evidence="6">Belongs to the LDH/MDH superfamily.</text>
</comment>
<name>A0A6P3YC95_DINQU</name>
<dbReference type="Gene3D" id="3.90.110.10">
    <property type="entry name" value="Lactate dehydrogenase/glycoside hydrolase, family 4, C-terminal"/>
    <property type="match status" value="1"/>
</dbReference>
<evidence type="ECO:0000256" key="4">
    <source>
        <dbReference type="ARBA" id="ARBA00023002"/>
    </source>
</evidence>
<dbReference type="KEGG" id="dqu:106751893"/>
<keyword evidence="5" id="KW-0520">NAD</keyword>
<dbReference type="Pfam" id="PF02866">
    <property type="entry name" value="Ldh_1_C"/>
    <property type="match status" value="1"/>
</dbReference>
<evidence type="ECO:0000259" key="8">
    <source>
        <dbReference type="Pfam" id="PF02866"/>
    </source>
</evidence>
<evidence type="ECO:0000256" key="1">
    <source>
        <dbReference type="ARBA" id="ARBA00012995"/>
    </source>
</evidence>
<dbReference type="OrthoDB" id="755699at2759"/>
<evidence type="ECO:0000256" key="3">
    <source>
        <dbReference type="ARBA" id="ARBA00022532"/>
    </source>
</evidence>
<accession>A0A6P3YC95</accession>
<evidence type="ECO:0000256" key="6">
    <source>
        <dbReference type="RuleBase" id="RU003369"/>
    </source>
</evidence>
<reference evidence="10" key="1">
    <citation type="submission" date="2025-08" db="UniProtKB">
        <authorList>
            <consortium name="RefSeq"/>
        </authorList>
    </citation>
    <scope>IDENTIFICATION</scope>
</reference>
<dbReference type="Proteomes" id="UP000515204">
    <property type="component" value="Unplaced"/>
</dbReference>
<organism evidence="9 10">
    <name type="scientific">Dinoponera quadriceps</name>
    <name type="common">South American ant</name>
    <dbReference type="NCBI Taxonomy" id="609295"/>
    <lineage>
        <taxon>Eukaryota</taxon>
        <taxon>Metazoa</taxon>
        <taxon>Ecdysozoa</taxon>
        <taxon>Arthropoda</taxon>
        <taxon>Hexapoda</taxon>
        <taxon>Insecta</taxon>
        <taxon>Pterygota</taxon>
        <taxon>Neoptera</taxon>
        <taxon>Endopterygota</taxon>
        <taxon>Hymenoptera</taxon>
        <taxon>Apocrita</taxon>
        <taxon>Aculeata</taxon>
        <taxon>Formicoidea</taxon>
        <taxon>Formicidae</taxon>
        <taxon>Ponerinae</taxon>
        <taxon>Ponerini</taxon>
        <taxon>Dinoponera</taxon>
    </lineage>
</organism>
<dbReference type="InterPro" id="IPR001236">
    <property type="entry name" value="Lactate/malate_DH_N"/>
</dbReference>
<dbReference type="Gene3D" id="3.40.50.720">
    <property type="entry name" value="NAD(P)-binding Rossmann-like Domain"/>
    <property type="match status" value="1"/>
</dbReference>
<evidence type="ECO:0000313" key="9">
    <source>
        <dbReference type="Proteomes" id="UP000515204"/>
    </source>
</evidence>
<dbReference type="RefSeq" id="XP_014488630.1">
    <property type="nucleotide sequence ID" value="XM_014633144.1"/>
</dbReference>
<feature type="domain" description="Lactate/malate dehydrogenase C-terminal" evidence="8">
    <location>
        <begin position="74"/>
        <end position="236"/>
    </location>
</feature>
<dbReference type="PANTHER" id="PTHR11540:SF16">
    <property type="entry name" value="MALATE DEHYDROGENASE, MITOCHONDRIAL"/>
    <property type="match status" value="1"/>
</dbReference>
<proteinExistence type="inferred from homology"/>
<sequence>MTSHEDFVQVHLCRPSQVNAVICRDVINICAGICPDALIAIVTNPVDSLVPVAAGVLKKRGAYRPEKLFGICQIDQMRAEHFYAEATGQEPEKVYVPVVGGHSEATTVPLFSKARPNVSLTAEETMTLINLVRKAASKIVHPTKTESVGATFSMATAALHFVHHLCRAVHDEPHVIISAYVESTVTKSGFFSNELLLGPHGIKENLGYGKVTKLEQQLIDEAVVKLQGEIKMVEDFIAKNVK</sequence>
<dbReference type="Pfam" id="PF00056">
    <property type="entry name" value="Ldh_1_N"/>
    <property type="match status" value="1"/>
</dbReference>
<dbReference type="InterPro" id="IPR015955">
    <property type="entry name" value="Lactate_DH/Glyco_Ohase_4_C"/>
</dbReference>
<dbReference type="GO" id="GO:0006099">
    <property type="term" value="P:tricarboxylic acid cycle"/>
    <property type="evidence" value="ECO:0007669"/>
    <property type="project" value="UniProtKB-KW"/>
</dbReference>
<dbReference type="InterPro" id="IPR022383">
    <property type="entry name" value="Lactate/malate_DH_C"/>
</dbReference>
<evidence type="ECO:0000259" key="7">
    <source>
        <dbReference type="Pfam" id="PF00056"/>
    </source>
</evidence>
<dbReference type="EC" id="1.1.1.37" evidence="1"/>
<dbReference type="GeneID" id="106751893"/>
<gene>
    <name evidence="10" type="primary">LOC106751893</name>
</gene>
<evidence type="ECO:0000256" key="2">
    <source>
        <dbReference type="ARBA" id="ARBA00016075"/>
    </source>
</evidence>
<dbReference type="AlphaFoldDB" id="A0A6P3YC95"/>